<evidence type="ECO:0000313" key="14">
    <source>
        <dbReference type="Proteomes" id="UP000242188"/>
    </source>
</evidence>
<feature type="compositionally biased region" description="Polar residues" evidence="12">
    <location>
        <begin position="271"/>
        <end position="301"/>
    </location>
</feature>
<feature type="region of interest" description="Disordered" evidence="12">
    <location>
        <begin position="255"/>
        <end position="301"/>
    </location>
</feature>
<feature type="compositionally biased region" description="Basic and acidic residues" evidence="12">
    <location>
        <begin position="2072"/>
        <end position="2090"/>
    </location>
</feature>
<dbReference type="InterPro" id="IPR026849">
    <property type="entry name" value="ATG2"/>
</dbReference>
<keyword evidence="5" id="KW-0813">Transport</keyword>
<dbReference type="GO" id="GO:0061908">
    <property type="term" value="C:phagophore"/>
    <property type="evidence" value="ECO:0007669"/>
    <property type="project" value="TreeGrafter"/>
</dbReference>
<evidence type="ECO:0000256" key="6">
    <source>
        <dbReference type="ARBA" id="ARBA00022824"/>
    </source>
</evidence>
<organism evidence="13 14">
    <name type="scientific">Mizuhopecten yessoensis</name>
    <name type="common">Japanese scallop</name>
    <name type="synonym">Patinopecten yessoensis</name>
    <dbReference type="NCBI Taxonomy" id="6573"/>
    <lineage>
        <taxon>Eukaryota</taxon>
        <taxon>Metazoa</taxon>
        <taxon>Spiralia</taxon>
        <taxon>Lophotrochozoa</taxon>
        <taxon>Mollusca</taxon>
        <taxon>Bivalvia</taxon>
        <taxon>Autobranchia</taxon>
        <taxon>Pteriomorphia</taxon>
        <taxon>Pectinida</taxon>
        <taxon>Pectinoidea</taxon>
        <taxon>Pectinidae</taxon>
        <taxon>Mizuhopecten</taxon>
    </lineage>
</organism>
<keyword evidence="8" id="KW-0445">Lipid transport</keyword>
<evidence type="ECO:0000256" key="7">
    <source>
        <dbReference type="ARBA" id="ARBA00023006"/>
    </source>
</evidence>
<feature type="region of interest" description="Disordered" evidence="12">
    <location>
        <begin position="1723"/>
        <end position="1759"/>
    </location>
</feature>
<dbReference type="EMBL" id="NEDP02003892">
    <property type="protein sequence ID" value="OWF47445.1"/>
    <property type="molecule type" value="Genomic_DNA"/>
</dbReference>
<feature type="compositionally biased region" description="Basic and acidic residues" evidence="12">
    <location>
        <begin position="469"/>
        <end position="481"/>
    </location>
</feature>
<evidence type="ECO:0000256" key="3">
    <source>
        <dbReference type="ARBA" id="ARBA00009714"/>
    </source>
</evidence>
<dbReference type="GO" id="GO:0034727">
    <property type="term" value="P:piecemeal microautophagy of the nucleus"/>
    <property type="evidence" value="ECO:0007669"/>
    <property type="project" value="TreeGrafter"/>
</dbReference>
<feature type="region of interest" description="Disordered" evidence="12">
    <location>
        <begin position="363"/>
        <end position="382"/>
    </location>
</feature>
<comment type="catalytic activity">
    <reaction evidence="11">
        <text>a 1,2-diacyl-sn-glycero-3-phosphoethanolamine(in) = a 1,2-diacyl-sn-glycero-3-phosphoethanolamine(out)</text>
        <dbReference type="Rhea" id="RHEA:38895"/>
        <dbReference type="ChEBI" id="CHEBI:64612"/>
    </reaction>
</comment>
<evidence type="ECO:0000256" key="11">
    <source>
        <dbReference type="ARBA" id="ARBA00024615"/>
    </source>
</evidence>
<dbReference type="Proteomes" id="UP000242188">
    <property type="component" value="Unassembled WGS sequence"/>
</dbReference>
<evidence type="ECO:0000256" key="5">
    <source>
        <dbReference type="ARBA" id="ARBA00022448"/>
    </source>
</evidence>
<evidence type="ECO:0000313" key="13">
    <source>
        <dbReference type="EMBL" id="OWF47445.1"/>
    </source>
</evidence>
<evidence type="ECO:0000256" key="8">
    <source>
        <dbReference type="ARBA" id="ARBA00023055"/>
    </source>
</evidence>
<dbReference type="GO" id="GO:0032266">
    <property type="term" value="F:phosphatidylinositol-3-phosphate binding"/>
    <property type="evidence" value="ECO:0007669"/>
    <property type="project" value="TreeGrafter"/>
</dbReference>
<comment type="caution">
    <text evidence="13">The sequence shown here is derived from an EMBL/GenBank/DDBJ whole genome shotgun (WGS) entry which is preliminary data.</text>
</comment>
<dbReference type="GO" id="GO:0034045">
    <property type="term" value="C:phagophore assembly site membrane"/>
    <property type="evidence" value="ECO:0007669"/>
    <property type="project" value="UniProtKB-SubCell"/>
</dbReference>
<feature type="compositionally biased region" description="Low complexity" evidence="12">
    <location>
        <begin position="446"/>
        <end position="462"/>
    </location>
</feature>
<proteinExistence type="inferred from homology"/>
<dbReference type="PANTHER" id="PTHR13190">
    <property type="entry name" value="AUTOPHAGY-RELATED 2, ISOFORM A"/>
    <property type="match status" value="1"/>
</dbReference>
<protein>
    <recommendedName>
        <fullName evidence="4">Autophagy-related protein 2</fullName>
    </recommendedName>
</protein>
<dbReference type="GO" id="GO:0005789">
    <property type="term" value="C:endoplasmic reticulum membrane"/>
    <property type="evidence" value="ECO:0007669"/>
    <property type="project" value="UniProtKB-SubCell"/>
</dbReference>
<dbReference type="Pfam" id="PF13329">
    <property type="entry name" value="ATG2_CAD"/>
    <property type="match status" value="2"/>
</dbReference>
<accession>A0A210QFC9</accession>
<reference evidence="13 14" key="1">
    <citation type="journal article" date="2017" name="Nat. Ecol. Evol.">
        <title>Scallop genome provides insights into evolution of bilaterian karyotype and development.</title>
        <authorList>
            <person name="Wang S."/>
            <person name="Zhang J."/>
            <person name="Jiao W."/>
            <person name="Li J."/>
            <person name="Xun X."/>
            <person name="Sun Y."/>
            <person name="Guo X."/>
            <person name="Huan P."/>
            <person name="Dong B."/>
            <person name="Zhang L."/>
            <person name="Hu X."/>
            <person name="Sun X."/>
            <person name="Wang J."/>
            <person name="Zhao C."/>
            <person name="Wang Y."/>
            <person name="Wang D."/>
            <person name="Huang X."/>
            <person name="Wang R."/>
            <person name="Lv J."/>
            <person name="Li Y."/>
            <person name="Zhang Z."/>
            <person name="Liu B."/>
            <person name="Lu W."/>
            <person name="Hui Y."/>
            <person name="Liang J."/>
            <person name="Zhou Z."/>
            <person name="Hou R."/>
            <person name="Li X."/>
            <person name="Liu Y."/>
            <person name="Li H."/>
            <person name="Ning X."/>
            <person name="Lin Y."/>
            <person name="Zhao L."/>
            <person name="Xing Q."/>
            <person name="Dou J."/>
            <person name="Li Y."/>
            <person name="Mao J."/>
            <person name="Guo H."/>
            <person name="Dou H."/>
            <person name="Li T."/>
            <person name="Mu C."/>
            <person name="Jiang W."/>
            <person name="Fu Q."/>
            <person name="Fu X."/>
            <person name="Miao Y."/>
            <person name="Liu J."/>
            <person name="Yu Q."/>
            <person name="Li R."/>
            <person name="Liao H."/>
            <person name="Li X."/>
            <person name="Kong Y."/>
            <person name="Jiang Z."/>
            <person name="Chourrout D."/>
            <person name="Li R."/>
            <person name="Bao Z."/>
        </authorList>
    </citation>
    <scope>NUCLEOTIDE SEQUENCE [LARGE SCALE GENOMIC DNA]</scope>
    <source>
        <strain evidence="13 14">PY_sf001</strain>
    </source>
</reference>
<dbReference type="OrthoDB" id="18982at2759"/>
<keyword evidence="6" id="KW-0256">Endoplasmic reticulum</keyword>
<evidence type="ECO:0000256" key="1">
    <source>
        <dbReference type="ARBA" id="ARBA00004406"/>
    </source>
</evidence>
<comment type="subcellular location">
    <subcellularLocation>
        <location evidence="1">Endoplasmic reticulum membrane</location>
        <topology evidence="1">Peripheral membrane protein</topology>
    </subcellularLocation>
    <subcellularLocation>
        <location evidence="2">Preautophagosomal structure membrane</location>
        <topology evidence="2">Peripheral membrane protein</topology>
    </subcellularLocation>
</comment>
<dbReference type="GO" id="GO:0043495">
    <property type="term" value="F:protein-membrane adaptor activity"/>
    <property type="evidence" value="ECO:0007669"/>
    <property type="project" value="TreeGrafter"/>
</dbReference>
<dbReference type="PANTHER" id="PTHR13190:SF1">
    <property type="entry name" value="AUTOPHAGY-RELATED 2, ISOFORM A"/>
    <property type="match status" value="1"/>
</dbReference>
<comment type="catalytic activity">
    <reaction evidence="10">
        <text>a 1,2-diacyl-sn-glycero-3-phospho-L-serine(in) = a 1,2-diacyl-sn-glycero-3-phospho-L-serine(out)</text>
        <dbReference type="Rhea" id="RHEA:38663"/>
        <dbReference type="ChEBI" id="CHEBI:57262"/>
    </reaction>
</comment>
<keyword evidence="14" id="KW-1185">Reference proteome</keyword>
<dbReference type="GO" id="GO:0006869">
    <property type="term" value="P:lipid transport"/>
    <property type="evidence" value="ECO:0007669"/>
    <property type="project" value="UniProtKB-KW"/>
</dbReference>
<keyword evidence="7" id="KW-0072">Autophagy</keyword>
<evidence type="ECO:0000256" key="2">
    <source>
        <dbReference type="ARBA" id="ARBA00004623"/>
    </source>
</evidence>
<sequence>MSWKFPWSEFVKKRACRYLLQHYLGHFLKEKLTLEQLSVDLYNGTGKIRQLDLDVEAINEVLDNSNLPVEIVDGFIDEIAVSIPWTALIQSSTEMEIRGLELTLQPKQRSSNAQGLETMFCSMNSSMTTSLQIAEECLKEDRAKPFRGREGSLGDDGGQQFEGVQKFAQTIDSVLCRVKVTLVDTVIRLEHLPNSAETGVALEIRIKRMEYFDDMAEGSSVDNTEFAKNWEPAAVAHKNFLMEGMHILIDHFSRNSRPHSNHSDSSCSSPQNYDSATSSPLGPPRNINQSSECSESPDQNEPIQVAVVTGKTSLKLKIKQADSVTGPKLETEVELGALHILLAPRQVHSLLEIMEGLISPGTNEAAKRRHQSNRNKPMSDEDMQRIERELQRQMMEGRVQTHKKSSLDSRPLMGMHDIMTSSMDEEDCYYSLNPAGKSIDMESSVSSNFSLTSNRTSSTVTSRQPSRAPRREPSHYKSKDTLQRILDDPSAEMCRYHLRLTFFTVSILHENPRPVLGDNNEQSSQKNKMKVISDAFFKRVFTFHPAGKSELKEVRKHFAEALHRDHLRFVGKPLNLECIEKTVPTHYSTTVDLTIGLFEAVECLFDRRNESMKPEYTELLVFHRDVAPSPTHSSQMYSSMHGGAPCVKATIKSLEQLRGSQKANSFPRTEISFVLAQLESEVDITIVDRINSLIKPEPTRRPYSTSVATNMTGGMTSYALSQALDDGPGTQEHKYDLQISCPAAKLSLRFPIPDLRPLSQVDKLPWWQKNLRDEILILQMSDVLFQTSYLSSQTISELEITCRDIHAFFKIDPIKEEPEPFAFVGGDENEDGCNNFPRLSIKFSNKTTSVLEEEPVESEDNTPQDSLHGACLFTKRDPSPFSNKKNMYGKEEYSEKDQSTHVSEEMIMPGDRREIQEFQEKSLGNTHMTLEFSLPFVDLYIPDKHFYEVLYNRVNSDLLLWEPMAPSPLQTQDPLLAAPFDLSCYPNALQDSFHMAKSAIKYESSDEEDDTSFGYYSIHDSRYPRRKPTKKEQPSKLCLSLKIDKGKLTAITNSQVEKTHGEVVVLLEDANIFTVANHNGDPSLQYVCFFSHKAELYHCANVDDALKDKTVNLTREDICRVADHLRDHRLVHKTDPGVMAKSMEMSYDMDTNDMVSVAVKIKLDSTPINDLTKDEKIKEFLVAVGIRGGTLRHKMAAADQSWISQVLAFLDVKDYDILGYTMAKVLTELHVHLWDCAVDYRPLHIKTNAVLMAESFSISSNIIAESPTSLLRFVLDDASLFLSQKPVNTMPNLRKDYVCVADLERFELSLRFSDGKDLKFPKTDLKVLTNRLNLRTCSDSCKALMELIQYFANDGDLYFHEETPSLRDSTQDLVVGDELQDSATEDGDAVGLTVSRQGHLETLVEDAMLESQQAANLPENASPSSTTEVYFVTNGGGTSQPVPPAGGIRPIVISDSADSFASSALSERMEVMSDDEEFCVIDDPGLGIMPRDGEPSIRVLVTDPIEIKENFFSQPLGRTDLLKSPDHYPLAEQRYTLKEMTLVWYIYGGSDFKPCNVDNTQGKEAVYSTRSKEHGDGSPILGMRYTTKASTETVNRSPWQSRGGPGRDTTTLMELQLTKVQMQHEKYPSNTEQASRQILLINDLELRDRLESSNINKFLYRYSSESMPRQSNANMLLVKAIHTRPDPTVRAEECALRVSVQPLRLNVDQDSLAFLKIFFTEVSGGGHTNPNPSPPESDTKPRTRSTPGTNAPSPPPPVMVVGHPEIIEEETDPQELLMRFDELQEEQLGGEITANDPVPDYDNTPTQAVEKTPYQPVFFKSFIFSPDVPIRLDYTGKKRVDREHGALTGLLAGLAQLNCSELKLKGINHQHGLLGFDRLLQYTANEWLTDIRKNQLPSILGGVGPMHSFVQLAQGMKDLFWLPVEQYRKDGRIVRGIQRGASSFTTSTAMAVLELTNRVVQSVQYVAEVTFDMVSPGPSVRTKGLRRRKKYGRSGQPADLREGMTNAYIVLKEGFSDTAQNMVIVASKEHEQKGVTGAMGGVIRQIPPTVISPLIIASEATSNVLGGMRNQIKPDARKEDEEKWKSEFIS</sequence>
<dbReference type="GO" id="GO:0000422">
    <property type="term" value="P:autophagy of mitochondrion"/>
    <property type="evidence" value="ECO:0007669"/>
    <property type="project" value="TreeGrafter"/>
</dbReference>
<gene>
    <name evidence="13" type="ORF">KP79_PYT10331</name>
</gene>
<evidence type="ECO:0000256" key="12">
    <source>
        <dbReference type="SAM" id="MobiDB-lite"/>
    </source>
</evidence>
<feature type="region of interest" description="Disordered" evidence="12">
    <location>
        <begin position="446"/>
        <end position="481"/>
    </location>
</feature>
<name>A0A210QFC9_MIZYE</name>
<dbReference type="GO" id="GO:0061723">
    <property type="term" value="P:glycophagy"/>
    <property type="evidence" value="ECO:0007669"/>
    <property type="project" value="TreeGrafter"/>
</dbReference>
<evidence type="ECO:0000256" key="10">
    <source>
        <dbReference type="ARBA" id="ARBA00024479"/>
    </source>
</evidence>
<dbReference type="STRING" id="6573.A0A210QFC9"/>
<comment type="similarity">
    <text evidence="3">Belongs to the ATG2 family.</text>
</comment>
<evidence type="ECO:0000256" key="9">
    <source>
        <dbReference type="ARBA" id="ARBA00023136"/>
    </source>
</evidence>
<dbReference type="GO" id="GO:0000045">
    <property type="term" value="P:autophagosome assembly"/>
    <property type="evidence" value="ECO:0007669"/>
    <property type="project" value="TreeGrafter"/>
</dbReference>
<evidence type="ECO:0000256" key="4">
    <source>
        <dbReference type="ARBA" id="ARBA00018070"/>
    </source>
</evidence>
<feature type="region of interest" description="Disordered" evidence="12">
    <location>
        <begin position="2071"/>
        <end position="2090"/>
    </location>
</feature>
<dbReference type="GO" id="GO:0061709">
    <property type="term" value="P:reticulophagy"/>
    <property type="evidence" value="ECO:0007669"/>
    <property type="project" value="TreeGrafter"/>
</dbReference>
<keyword evidence="9" id="KW-0472">Membrane</keyword>